<dbReference type="PANTHER" id="PTHR46243:SF1">
    <property type="entry name" value="BIS(5'-ADENOSYL)-TRIPHOSPHATASE"/>
    <property type="match status" value="1"/>
</dbReference>
<dbReference type="PANTHER" id="PTHR46243">
    <property type="entry name" value="BIS(5'-ADENOSYL)-TRIPHOSPHATASE"/>
    <property type="match status" value="1"/>
</dbReference>
<feature type="domain" description="HIT" evidence="2">
    <location>
        <begin position="1"/>
        <end position="30"/>
    </location>
</feature>
<feature type="short sequence motif" description="Histidine triad motif" evidence="1">
    <location>
        <begin position="15"/>
        <end position="19"/>
    </location>
</feature>
<dbReference type="InterPro" id="IPR036265">
    <property type="entry name" value="HIT-like_sf"/>
</dbReference>
<sequence>MENYDGPEAGQSVSHVHIHVMPRKLGDFERNDDIYDAFDVKDKELKEKLDLDKERKDRTIEEMTHEADIYRSLFV</sequence>
<evidence type="ECO:0000256" key="1">
    <source>
        <dbReference type="PROSITE-ProRule" id="PRU00464"/>
    </source>
</evidence>
<dbReference type="EMBL" id="JAMFTS010000005">
    <property type="protein sequence ID" value="KAJ4749448.1"/>
    <property type="molecule type" value="Genomic_DNA"/>
</dbReference>
<gene>
    <name evidence="3" type="ORF">LUZ62_083853</name>
</gene>
<evidence type="ECO:0000313" key="4">
    <source>
        <dbReference type="Proteomes" id="UP001140206"/>
    </source>
</evidence>
<dbReference type="Pfam" id="PF01230">
    <property type="entry name" value="HIT"/>
    <property type="match status" value="1"/>
</dbReference>
<dbReference type="Proteomes" id="UP001140206">
    <property type="component" value="Chromosome 5"/>
</dbReference>
<evidence type="ECO:0000259" key="2">
    <source>
        <dbReference type="PROSITE" id="PS51084"/>
    </source>
</evidence>
<organism evidence="3 4">
    <name type="scientific">Rhynchospora pubera</name>
    <dbReference type="NCBI Taxonomy" id="906938"/>
    <lineage>
        <taxon>Eukaryota</taxon>
        <taxon>Viridiplantae</taxon>
        <taxon>Streptophyta</taxon>
        <taxon>Embryophyta</taxon>
        <taxon>Tracheophyta</taxon>
        <taxon>Spermatophyta</taxon>
        <taxon>Magnoliopsida</taxon>
        <taxon>Liliopsida</taxon>
        <taxon>Poales</taxon>
        <taxon>Cyperaceae</taxon>
        <taxon>Cyperoideae</taxon>
        <taxon>Rhynchosporeae</taxon>
        <taxon>Rhynchospora</taxon>
    </lineage>
</organism>
<dbReference type="GO" id="GO:0047627">
    <property type="term" value="F:adenylylsulfatase activity"/>
    <property type="evidence" value="ECO:0007669"/>
    <property type="project" value="UniProtKB-ARBA"/>
</dbReference>
<dbReference type="AlphaFoldDB" id="A0AAV8C1Q6"/>
<evidence type="ECO:0000313" key="3">
    <source>
        <dbReference type="EMBL" id="KAJ4749448.1"/>
    </source>
</evidence>
<protein>
    <submittedName>
        <fullName evidence="3">Bis(5'-adenosyl)-triphosphatase</fullName>
    </submittedName>
</protein>
<dbReference type="Gene3D" id="3.30.428.10">
    <property type="entry name" value="HIT-like"/>
    <property type="match status" value="1"/>
</dbReference>
<dbReference type="PROSITE" id="PS51084">
    <property type="entry name" value="HIT_2"/>
    <property type="match status" value="1"/>
</dbReference>
<accession>A0AAV8C1Q6</accession>
<dbReference type="InterPro" id="IPR051884">
    <property type="entry name" value="Bis(5'-adenosyl)-TPase_reg"/>
</dbReference>
<comment type="caution">
    <text evidence="3">The sequence shown here is derived from an EMBL/GenBank/DDBJ whole genome shotgun (WGS) entry which is preliminary data.</text>
</comment>
<keyword evidence="4" id="KW-1185">Reference proteome</keyword>
<name>A0AAV8C1Q6_9POAL</name>
<dbReference type="InterPro" id="IPR011146">
    <property type="entry name" value="HIT-like"/>
</dbReference>
<reference evidence="3" key="1">
    <citation type="submission" date="2022-08" db="EMBL/GenBank/DDBJ databases">
        <authorList>
            <person name="Marques A."/>
        </authorList>
    </citation>
    <scope>NUCLEOTIDE SEQUENCE</scope>
    <source>
        <strain evidence="3">RhyPub2mFocal</strain>
        <tissue evidence="3">Leaves</tissue>
    </source>
</reference>
<proteinExistence type="predicted"/>
<dbReference type="SUPFAM" id="SSF54197">
    <property type="entry name" value="HIT-like"/>
    <property type="match status" value="1"/>
</dbReference>